<dbReference type="GO" id="GO:0005576">
    <property type="term" value="C:extracellular region"/>
    <property type="evidence" value="ECO:0007669"/>
    <property type="project" value="GOC"/>
</dbReference>
<dbReference type="Pfam" id="PF07258">
    <property type="entry name" value="COMM_domain"/>
    <property type="match status" value="1"/>
</dbReference>
<evidence type="ECO:0000313" key="17">
    <source>
        <dbReference type="Proteomes" id="UP001460270"/>
    </source>
</evidence>
<evidence type="ECO:0000256" key="9">
    <source>
        <dbReference type="ARBA" id="ARBA00023242"/>
    </source>
</evidence>
<evidence type="ECO:0000256" key="12">
    <source>
        <dbReference type="PROSITE-ProRule" id="PRU00175"/>
    </source>
</evidence>
<dbReference type="GO" id="GO:0015630">
    <property type="term" value="C:microtubule cytoskeleton"/>
    <property type="evidence" value="ECO:0007669"/>
    <property type="project" value="TreeGrafter"/>
</dbReference>
<dbReference type="GO" id="GO:0008270">
    <property type="term" value="F:zinc ion binding"/>
    <property type="evidence" value="ECO:0007669"/>
    <property type="project" value="UniProtKB-KW"/>
</dbReference>
<keyword evidence="2" id="KW-0678">Repressor</keyword>
<organism evidence="16 17">
    <name type="scientific">Mugilogobius chulae</name>
    <name type="common">yellowstripe goby</name>
    <dbReference type="NCBI Taxonomy" id="88201"/>
    <lineage>
        <taxon>Eukaryota</taxon>
        <taxon>Metazoa</taxon>
        <taxon>Chordata</taxon>
        <taxon>Craniata</taxon>
        <taxon>Vertebrata</taxon>
        <taxon>Euteleostomi</taxon>
        <taxon>Actinopterygii</taxon>
        <taxon>Neopterygii</taxon>
        <taxon>Teleostei</taxon>
        <taxon>Neoteleostei</taxon>
        <taxon>Acanthomorphata</taxon>
        <taxon>Gobiaria</taxon>
        <taxon>Gobiiformes</taxon>
        <taxon>Gobioidei</taxon>
        <taxon>Gobiidae</taxon>
        <taxon>Gobionellinae</taxon>
        <taxon>Mugilogobius</taxon>
    </lineage>
</organism>
<proteinExistence type="predicted"/>
<keyword evidence="4 12" id="KW-0863">Zinc-finger</keyword>
<dbReference type="PANTHER" id="PTHR23314:SF0">
    <property type="entry name" value="SPERM-ASSOCIATED ANTIGEN 6"/>
    <property type="match status" value="1"/>
</dbReference>
<dbReference type="GO" id="GO:0005634">
    <property type="term" value="C:nucleus"/>
    <property type="evidence" value="ECO:0007669"/>
    <property type="project" value="UniProtKB-SubCell"/>
</dbReference>
<dbReference type="SUPFAM" id="SSF57850">
    <property type="entry name" value="RING/U-box"/>
    <property type="match status" value="1"/>
</dbReference>
<evidence type="ECO:0000256" key="5">
    <source>
        <dbReference type="ARBA" id="ARBA00022833"/>
    </source>
</evidence>
<evidence type="ECO:0000256" key="6">
    <source>
        <dbReference type="ARBA" id="ARBA00022853"/>
    </source>
</evidence>
<dbReference type="Gene3D" id="3.30.40.10">
    <property type="entry name" value="Zinc/RING finger domain, C3HC4 (zinc finger)"/>
    <property type="match status" value="1"/>
</dbReference>
<dbReference type="PANTHER" id="PTHR23314">
    <property type="entry name" value="SPERM-ASSOCIATED ANTIGEN 6 ARMADILLO REPEAT-CONTAINING"/>
    <property type="match status" value="1"/>
</dbReference>
<dbReference type="AlphaFoldDB" id="A0AAW0MG69"/>
<feature type="compositionally biased region" description="Low complexity" evidence="13">
    <location>
        <begin position="493"/>
        <end position="507"/>
    </location>
</feature>
<dbReference type="GO" id="GO:0008017">
    <property type="term" value="F:microtubule binding"/>
    <property type="evidence" value="ECO:0007669"/>
    <property type="project" value="TreeGrafter"/>
</dbReference>
<evidence type="ECO:0000256" key="2">
    <source>
        <dbReference type="ARBA" id="ARBA00022491"/>
    </source>
</evidence>
<keyword evidence="6" id="KW-0156">Chromatin regulator</keyword>
<dbReference type="SUPFAM" id="SSF48371">
    <property type="entry name" value="ARM repeat"/>
    <property type="match status" value="1"/>
</dbReference>
<dbReference type="FunFam" id="3.10.20.90:FF:000106">
    <property type="entry name" value="Polycomb complex protein BMI-1"/>
    <property type="match status" value="1"/>
</dbReference>
<evidence type="ECO:0000256" key="3">
    <source>
        <dbReference type="ARBA" id="ARBA00022723"/>
    </source>
</evidence>
<keyword evidence="7" id="KW-0805">Transcription regulation</keyword>
<dbReference type="GO" id="GO:0007288">
    <property type="term" value="P:sperm axoneme assembly"/>
    <property type="evidence" value="ECO:0007669"/>
    <property type="project" value="TreeGrafter"/>
</dbReference>
<keyword evidence="9" id="KW-0539">Nucleus</keyword>
<dbReference type="Proteomes" id="UP001460270">
    <property type="component" value="Unassembled WGS sequence"/>
</dbReference>
<evidence type="ECO:0000256" key="1">
    <source>
        <dbReference type="ARBA" id="ARBA00004123"/>
    </source>
</evidence>
<keyword evidence="17" id="KW-1185">Reference proteome</keyword>
<dbReference type="Pfam" id="PF21672">
    <property type="entry name" value="COMM_HN"/>
    <property type="match status" value="1"/>
</dbReference>
<protein>
    <recommendedName>
        <fullName evidence="18">RING-type E3 ubiquitin transferase</fullName>
    </recommendedName>
</protein>
<evidence type="ECO:0000313" key="16">
    <source>
        <dbReference type="EMBL" id="KAK7879415.1"/>
    </source>
</evidence>
<evidence type="ECO:0000259" key="14">
    <source>
        <dbReference type="PROSITE" id="PS50089"/>
    </source>
</evidence>
<keyword evidence="8" id="KW-0804">Transcription</keyword>
<dbReference type="Pfam" id="PF16207">
    <property type="entry name" value="RAWUL"/>
    <property type="match status" value="1"/>
</dbReference>
<keyword evidence="3" id="KW-0479">Metal-binding</keyword>
<evidence type="ECO:0000256" key="13">
    <source>
        <dbReference type="SAM" id="MobiDB-lite"/>
    </source>
</evidence>
<dbReference type="GO" id="GO:0003351">
    <property type="term" value="P:epithelial cilium movement involved in extracellular fluid movement"/>
    <property type="evidence" value="ECO:0007669"/>
    <property type="project" value="TreeGrafter"/>
</dbReference>
<dbReference type="InterPro" id="IPR001841">
    <property type="entry name" value="Znf_RING"/>
</dbReference>
<dbReference type="FunFam" id="1.25.10.10:FF:000129">
    <property type="entry name" value="sperm-associated antigen 6 isoform X1"/>
    <property type="match status" value="1"/>
</dbReference>
<dbReference type="EMBL" id="JBBPFD010000274">
    <property type="protein sequence ID" value="KAK7879415.1"/>
    <property type="molecule type" value="Genomic_DNA"/>
</dbReference>
<evidence type="ECO:0000256" key="7">
    <source>
        <dbReference type="ARBA" id="ARBA00023015"/>
    </source>
</evidence>
<name>A0AAW0MG69_9GOBI</name>
<dbReference type="Pfam" id="PF00514">
    <property type="entry name" value="Arm"/>
    <property type="match status" value="2"/>
</dbReference>
<dbReference type="GO" id="GO:0046847">
    <property type="term" value="P:filopodium assembly"/>
    <property type="evidence" value="ECO:0007669"/>
    <property type="project" value="TreeGrafter"/>
</dbReference>
<dbReference type="InterPro" id="IPR011989">
    <property type="entry name" value="ARM-like"/>
</dbReference>
<feature type="region of interest" description="Disordered" evidence="13">
    <location>
        <begin position="462"/>
        <end position="556"/>
    </location>
</feature>
<dbReference type="CDD" id="cd04751">
    <property type="entry name" value="Commd3"/>
    <property type="match status" value="1"/>
</dbReference>
<dbReference type="InterPro" id="IPR032443">
    <property type="entry name" value="RAWUL"/>
</dbReference>
<accession>A0AAW0MG69</accession>
<comment type="subunit">
    <text evidence="11">Component of a PRC1-like complex. Homodimer. Interacts with cbx2.</text>
</comment>
<dbReference type="FunFam" id="3.30.40.10:FF:000082">
    <property type="entry name" value="Polycomb group ring finger 2"/>
    <property type="match status" value="1"/>
</dbReference>
<dbReference type="CDD" id="cd16736">
    <property type="entry name" value="RING-HC_PCGF4"/>
    <property type="match status" value="1"/>
</dbReference>
<evidence type="ECO:0000256" key="11">
    <source>
        <dbReference type="ARBA" id="ARBA00062186"/>
    </source>
</evidence>
<dbReference type="GO" id="GO:0097228">
    <property type="term" value="C:sperm principal piece"/>
    <property type="evidence" value="ECO:0007669"/>
    <property type="project" value="TreeGrafter"/>
</dbReference>
<dbReference type="Pfam" id="PF13923">
    <property type="entry name" value="zf-C3HC4_2"/>
    <property type="match status" value="1"/>
</dbReference>
<dbReference type="InterPro" id="IPR017907">
    <property type="entry name" value="Znf_RING_CS"/>
</dbReference>
<sequence length="1059" mass="117616">MELSESVQRGLKLVADPSVFDHHGVSVLLDVSFRSLLSAHGDATVLDHPELKNYDHVLLKQSHTAVVTFILESVKLNTDKSTLSSCLEELSFSAERIELFHSVYEKHKTELVKLLSCIGRRLPEINDVSWRLQYQIKNAQVDKVDEPFYLITLNTENEAGSSEDVNFTCTVEQLQDLVGKLKDAAKSMERASQLWRLDSYSFSADRLPTFIVYTPSDSTIRSRTTRIVPFLVIMHRTTRIKITELNPHLMCVLCGGYFIDATTIIECLHSFCKMCIVRYLETSKYCPICDVQVHKTKPLLNIRSDKTLQDIVYKLVPGLFKNEMKRRRDFYADHPLDASNGTNEDRGEVADEEKRIITDDEIISLSIEFFDPARMGMGPEGKQVKEQLANKRYLQCPAAMTVMHLRKFLRSKMDIPNSYQVDVMYEDEPLKDYYTLMDIAYIYTWRRNGPLPLKYRVRPSCKKMKAGPSEQDGQNSTGRSGPESDSASDKARSPAGAPSTSSSLPSPATVPQSPRPLQTTHGISNVNGTSITSPPTPGRAFTHFTSGNSGANKPRKVTLNGSSSGFEQYQRSRMQFVQTVADLANRPQNTEILQNAGVMSLLRPLMLDVVPSIQQTAALALGRLADHSNDLAEAVVKADILPQLINSLDSQNRFYKKAAAFVLRAVAKHSPEMAESVVLSGGASALVLCLEDFDPGVKEAAAWALGYIARHNACCSGCRCSPLLVLSLQEPEMALKRIAASTLSDICKHTPQLAQTVVDTGAIAHLAQMILNPDAKLKRQVFSALSQICKHSYSLAEMVIEAEIFPAAIACLRDPDEYVRKNVTTLMREVVKQTPELAQLIVNCGGLAAVIDYLGDCRGQMRLPGIMMLGYVAAHNENLAMAVILSKGVPQLALCLSEEPEHYIKAATVWSINQIGHHTPEHAKAVAICNLLPKLLQLYMDANSSEDLQTKSKKTLKSILQKCTYLPALEPLLYDAPSNILKHVVGQFSKILLHDSRARRLFVTSGGLKKVQEIDAEPGSVLQEHINAINSCFPEEIVRYYSPGYSEALLERLESYQPA</sequence>
<comment type="caution">
    <text evidence="16">The sequence shown here is derived from an EMBL/GenBank/DDBJ whole genome shotgun (WGS) entry which is preliminary data.</text>
</comment>
<dbReference type="InterPro" id="IPR000225">
    <property type="entry name" value="Armadillo"/>
</dbReference>
<dbReference type="InterPro" id="IPR016024">
    <property type="entry name" value="ARM-type_fold"/>
</dbReference>
<feature type="compositionally biased region" description="Polar residues" evidence="13">
    <location>
        <begin position="509"/>
        <end position="533"/>
    </location>
</feature>
<dbReference type="InterPro" id="IPR013083">
    <property type="entry name" value="Znf_RING/FYVE/PHD"/>
</dbReference>
<dbReference type="InterPro" id="IPR017920">
    <property type="entry name" value="COMM"/>
</dbReference>
<keyword evidence="5" id="KW-0862">Zinc</keyword>
<feature type="domain" description="COMM" evidence="15">
    <location>
        <begin position="124"/>
        <end position="192"/>
    </location>
</feature>
<dbReference type="PROSITE" id="PS51269">
    <property type="entry name" value="COMM"/>
    <property type="match status" value="1"/>
</dbReference>
<dbReference type="GO" id="GO:1990138">
    <property type="term" value="P:neuron projection extension"/>
    <property type="evidence" value="ECO:0007669"/>
    <property type="project" value="TreeGrafter"/>
</dbReference>
<comment type="subcellular location">
    <subcellularLocation>
        <location evidence="1">Nucleus</location>
    </subcellularLocation>
</comment>
<evidence type="ECO:0000256" key="4">
    <source>
        <dbReference type="ARBA" id="ARBA00022771"/>
    </source>
</evidence>
<dbReference type="Gene3D" id="1.25.10.10">
    <property type="entry name" value="Leucine-rich Repeat Variant"/>
    <property type="match status" value="2"/>
</dbReference>
<evidence type="ECO:0000259" key="15">
    <source>
        <dbReference type="PROSITE" id="PS51269"/>
    </source>
</evidence>
<dbReference type="SMART" id="SM00184">
    <property type="entry name" value="RING"/>
    <property type="match status" value="1"/>
</dbReference>
<dbReference type="GO" id="GO:0001669">
    <property type="term" value="C:acrosomal vesicle"/>
    <property type="evidence" value="ECO:0007669"/>
    <property type="project" value="TreeGrafter"/>
</dbReference>
<evidence type="ECO:0008006" key="18">
    <source>
        <dbReference type="Google" id="ProtNLM"/>
    </source>
</evidence>
<dbReference type="PROSITE" id="PS00518">
    <property type="entry name" value="ZF_RING_1"/>
    <property type="match status" value="1"/>
</dbReference>
<dbReference type="GO" id="GO:0021549">
    <property type="term" value="P:cerebellum development"/>
    <property type="evidence" value="ECO:0007669"/>
    <property type="project" value="UniProtKB-ARBA"/>
</dbReference>
<evidence type="ECO:0000256" key="8">
    <source>
        <dbReference type="ARBA" id="ARBA00023163"/>
    </source>
</evidence>
<reference evidence="17" key="1">
    <citation type="submission" date="2024-04" db="EMBL/GenBank/DDBJ databases">
        <title>Salinicola lusitanus LLJ914,a marine bacterium isolated from the Okinawa Trough.</title>
        <authorList>
            <person name="Li J."/>
        </authorList>
    </citation>
    <scope>NUCLEOTIDE SEQUENCE [LARGE SCALE GENOMIC DNA]</scope>
</reference>
<dbReference type="GO" id="GO:0005930">
    <property type="term" value="C:axoneme"/>
    <property type="evidence" value="ECO:0007669"/>
    <property type="project" value="TreeGrafter"/>
</dbReference>
<comment type="function">
    <text evidence="10">Component of a Polycomb group (PcG) multiprotein PRC1-like complex, a complex class required to maintain the transcriptionally repressive state of many genes, including Hox genes, throughout development. PcG PRC1 complex acts via chromatin remodeling and modification of histones; it mediates monoubiquitination of histone H2A 'Lys-119', rendering chromatin heritably changed in its expressibility. In the PRC1 complex, it is required to stimulate the E3 ubiquitin-protein ligase activity of rnf2.</text>
</comment>
<feature type="domain" description="RING-type" evidence="14">
    <location>
        <begin position="251"/>
        <end position="290"/>
    </location>
</feature>
<dbReference type="Gene3D" id="3.10.20.90">
    <property type="entry name" value="Phosphatidylinositol 3-kinase Catalytic Subunit, Chain A, domain 1"/>
    <property type="match status" value="1"/>
</dbReference>
<dbReference type="GO" id="GO:0006325">
    <property type="term" value="P:chromatin organization"/>
    <property type="evidence" value="ECO:0007669"/>
    <property type="project" value="UniProtKB-KW"/>
</dbReference>
<dbReference type="SMART" id="SM00185">
    <property type="entry name" value="ARM"/>
    <property type="match status" value="8"/>
</dbReference>
<dbReference type="PROSITE" id="PS50089">
    <property type="entry name" value="ZF_RING_2"/>
    <property type="match status" value="1"/>
</dbReference>
<feature type="compositionally biased region" description="Polar residues" evidence="13">
    <location>
        <begin position="471"/>
        <end position="485"/>
    </location>
</feature>
<gene>
    <name evidence="16" type="ORF">WMY93_030751</name>
</gene>
<evidence type="ECO:0000256" key="10">
    <source>
        <dbReference type="ARBA" id="ARBA00056192"/>
    </source>
</evidence>